<organism evidence="1 2">
    <name type="scientific">Trachymyrmex septentrionalis</name>
    <dbReference type="NCBI Taxonomy" id="34720"/>
    <lineage>
        <taxon>Eukaryota</taxon>
        <taxon>Metazoa</taxon>
        <taxon>Ecdysozoa</taxon>
        <taxon>Arthropoda</taxon>
        <taxon>Hexapoda</taxon>
        <taxon>Insecta</taxon>
        <taxon>Pterygota</taxon>
        <taxon>Neoptera</taxon>
        <taxon>Endopterygota</taxon>
        <taxon>Hymenoptera</taxon>
        <taxon>Apocrita</taxon>
        <taxon>Aculeata</taxon>
        <taxon>Formicoidea</taxon>
        <taxon>Formicidae</taxon>
        <taxon>Myrmicinae</taxon>
        <taxon>Trachymyrmex</taxon>
    </lineage>
</organism>
<sequence length="248" mass="28441">MLSKLNPAVSVALVNKFLMSGNEKDDGAEKSGPGIVSNVHIPRKLRIRVVDDDIVNSPDDRFDRMDYDDDILDRSDFMKITKKDQQAGKRRKVQECPLDDALSYKQKAAVDEITYLFPQMSPKTTSREFRTTREIEDIPPAHRPSLREISRRILQRECDDRKGQNINPGDWLPSSDLDKSESWRTVPEKRVVLYIKSSPIDLFIPLANLSIDIIGAILYLRSKHVAISIYRLPKAKDFTFRVACLRIV</sequence>
<evidence type="ECO:0000313" key="1">
    <source>
        <dbReference type="EMBL" id="KYN31631.1"/>
    </source>
</evidence>
<keyword evidence="2" id="KW-1185">Reference proteome</keyword>
<dbReference type="AlphaFoldDB" id="A0A195EU01"/>
<dbReference type="EMBL" id="KQ981975">
    <property type="protein sequence ID" value="KYN31631.1"/>
    <property type="molecule type" value="Genomic_DNA"/>
</dbReference>
<gene>
    <name evidence="1" type="ORF">ALC56_14130</name>
</gene>
<proteinExistence type="predicted"/>
<evidence type="ECO:0000313" key="2">
    <source>
        <dbReference type="Proteomes" id="UP000078541"/>
    </source>
</evidence>
<dbReference type="Proteomes" id="UP000078541">
    <property type="component" value="Unassembled WGS sequence"/>
</dbReference>
<accession>A0A195EU01</accession>
<protein>
    <submittedName>
        <fullName evidence="1">Uncharacterized protein</fullName>
    </submittedName>
</protein>
<name>A0A195EU01_9HYME</name>
<reference evidence="1 2" key="1">
    <citation type="submission" date="2016-03" db="EMBL/GenBank/DDBJ databases">
        <title>Trachymyrmex septentrionalis WGS genome.</title>
        <authorList>
            <person name="Nygaard S."/>
            <person name="Hu H."/>
            <person name="Boomsma J."/>
            <person name="Zhang G."/>
        </authorList>
    </citation>
    <scope>NUCLEOTIDE SEQUENCE [LARGE SCALE GENOMIC DNA]</scope>
    <source>
        <strain evidence="1">Tsep2-gDNA-1</strain>
        <tissue evidence="1">Whole body</tissue>
    </source>
</reference>